<evidence type="ECO:0000256" key="7">
    <source>
        <dbReference type="ARBA" id="ARBA00023136"/>
    </source>
</evidence>
<feature type="compositionally biased region" description="Basic and acidic residues" evidence="9">
    <location>
        <begin position="533"/>
        <end position="574"/>
    </location>
</feature>
<dbReference type="PANTHER" id="PTHR21311">
    <property type="entry name" value="CONSERVED OLIGOMERIC GOLGI COMPLEX COMPONENT 8"/>
    <property type="match status" value="1"/>
</dbReference>
<evidence type="ECO:0000256" key="9">
    <source>
        <dbReference type="SAM" id="MobiDB-lite"/>
    </source>
</evidence>
<evidence type="ECO:0000256" key="4">
    <source>
        <dbReference type="ARBA" id="ARBA00022448"/>
    </source>
</evidence>
<keyword evidence="4" id="KW-0813">Transport</keyword>
<dbReference type="STRING" id="13706.A0A1X2H395"/>
<evidence type="ECO:0000256" key="5">
    <source>
        <dbReference type="ARBA" id="ARBA00022927"/>
    </source>
</evidence>
<evidence type="ECO:0000256" key="6">
    <source>
        <dbReference type="ARBA" id="ARBA00023034"/>
    </source>
</evidence>
<keyword evidence="6" id="KW-0333">Golgi apparatus</keyword>
<evidence type="ECO:0000256" key="3">
    <source>
        <dbReference type="ARBA" id="ARBA00020983"/>
    </source>
</evidence>
<feature type="region of interest" description="Disordered" evidence="9">
    <location>
        <begin position="523"/>
        <end position="697"/>
    </location>
</feature>
<proteinExistence type="inferred from homology"/>
<dbReference type="EMBL" id="MCGN01000010">
    <property type="protein sequence ID" value="ORY92263.1"/>
    <property type="molecule type" value="Genomic_DNA"/>
</dbReference>
<dbReference type="SUPFAM" id="SSF74788">
    <property type="entry name" value="Cullin repeat-like"/>
    <property type="match status" value="1"/>
</dbReference>
<organism evidence="10 11">
    <name type="scientific">Syncephalastrum racemosum</name>
    <name type="common">Filamentous fungus</name>
    <dbReference type="NCBI Taxonomy" id="13706"/>
    <lineage>
        <taxon>Eukaryota</taxon>
        <taxon>Fungi</taxon>
        <taxon>Fungi incertae sedis</taxon>
        <taxon>Mucoromycota</taxon>
        <taxon>Mucoromycotina</taxon>
        <taxon>Mucoromycetes</taxon>
        <taxon>Mucorales</taxon>
        <taxon>Syncephalastraceae</taxon>
        <taxon>Syncephalastrum</taxon>
    </lineage>
</organism>
<dbReference type="PANTHER" id="PTHR21311:SF0">
    <property type="entry name" value="CONSERVED OLIGOMERIC GOLGI COMPLEX SUBUNIT 8"/>
    <property type="match status" value="1"/>
</dbReference>
<dbReference type="InterPro" id="IPR007255">
    <property type="entry name" value="COG8"/>
</dbReference>
<dbReference type="InterPro" id="IPR016159">
    <property type="entry name" value="Cullin_repeat-like_dom_sf"/>
</dbReference>
<gene>
    <name evidence="10" type="ORF">BCR43DRAFT_498070</name>
</gene>
<feature type="compositionally biased region" description="Polar residues" evidence="9">
    <location>
        <begin position="627"/>
        <end position="657"/>
    </location>
</feature>
<dbReference type="GO" id="GO:0017119">
    <property type="term" value="C:Golgi transport complex"/>
    <property type="evidence" value="ECO:0007669"/>
    <property type="project" value="InterPro"/>
</dbReference>
<dbReference type="Pfam" id="PF04124">
    <property type="entry name" value="Dor1"/>
    <property type="match status" value="1"/>
</dbReference>
<evidence type="ECO:0000256" key="2">
    <source>
        <dbReference type="ARBA" id="ARBA00006419"/>
    </source>
</evidence>
<accession>A0A1X2H395</accession>
<dbReference type="OMA" id="WETWPSS"/>
<comment type="similarity">
    <text evidence="2">Belongs to the COG8 family.</text>
</comment>
<evidence type="ECO:0000256" key="8">
    <source>
        <dbReference type="ARBA" id="ARBA00031347"/>
    </source>
</evidence>
<evidence type="ECO:0000256" key="1">
    <source>
        <dbReference type="ARBA" id="ARBA00004395"/>
    </source>
</evidence>
<dbReference type="GO" id="GO:0006891">
    <property type="term" value="P:intra-Golgi vesicle-mediated transport"/>
    <property type="evidence" value="ECO:0007669"/>
    <property type="project" value="TreeGrafter"/>
</dbReference>
<dbReference type="GO" id="GO:0015031">
    <property type="term" value="P:protein transport"/>
    <property type="evidence" value="ECO:0007669"/>
    <property type="project" value="UniProtKB-KW"/>
</dbReference>
<reference evidence="10 11" key="1">
    <citation type="submission" date="2016-07" db="EMBL/GenBank/DDBJ databases">
        <title>Pervasive Adenine N6-methylation of Active Genes in Fungi.</title>
        <authorList>
            <consortium name="DOE Joint Genome Institute"/>
            <person name="Mondo S.J."/>
            <person name="Dannebaum R.O."/>
            <person name="Kuo R.C."/>
            <person name="Labutti K."/>
            <person name="Haridas S."/>
            <person name="Kuo A."/>
            <person name="Salamov A."/>
            <person name="Ahrendt S.R."/>
            <person name="Lipzen A."/>
            <person name="Sullivan W."/>
            <person name="Andreopoulos W.B."/>
            <person name="Clum A."/>
            <person name="Lindquist E."/>
            <person name="Daum C."/>
            <person name="Ramamoorthy G.K."/>
            <person name="Gryganskyi A."/>
            <person name="Culley D."/>
            <person name="Magnuson J.K."/>
            <person name="James T.Y."/>
            <person name="O'Malley M.A."/>
            <person name="Stajich J.E."/>
            <person name="Spatafora J.W."/>
            <person name="Visel A."/>
            <person name="Grigoriev I.V."/>
        </authorList>
    </citation>
    <scope>NUCLEOTIDE SEQUENCE [LARGE SCALE GENOMIC DNA]</scope>
    <source>
        <strain evidence="10 11">NRRL 2496</strain>
    </source>
</reference>
<keyword evidence="5" id="KW-0653">Protein transport</keyword>
<feature type="compositionally biased region" description="Low complexity" evidence="9">
    <location>
        <begin position="667"/>
        <end position="678"/>
    </location>
</feature>
<comment type="subcellular location">
    <subcellularLocation>
        <location evidence="1">Golgi apparatus membrane</location>
        <topology evidence="1">Peripheral membrane protein</topology>
    </subcellularLocation>
</comment>
<protein>
    <recommendedName>
        <fullName evidence="3">Conserved oligomeric Golgi complex subunit 8</fullName>
    </recommendedName>
    <alternativeName>
        <fullName evidence="8">Component of oligomeric Golgi complex 8</fullName>
    </alternativeName>
</protein>
<name>A0A1X2H395_SYNRA</name>
<evidence type="ECO:0000313" key="10">
    <source>
        <dbReference type="EMBL" id="ORY92263.1"/>
    </source>
</evidence>
<sequence length="697" mass="78347">MSADTASLDDDLLLNLLNDSSSQDYDTLKHSAWTRDYLARLTTLPLDSLLAEPDQLRAEQTQMQHDAQQLAFQDYPAFLHSHTCRKQVDTTLDDLDAHLHQFVAAVPGLQQACQTFSETAASIVDDRRKALHVLEHQNVLVDLLEIPQLMETCVWNGYYSEAMDLASHARLLVVRYPVPIVQSIQKQVQQSADLMLVQLLAHLRRPIKLAAAMNVIGHLRRMDAFETETELRVIFLRCRHDFLMQRLDRIKVTENAFEYLKRYVDIMREQMFEIATHYTSVFSQHEQQTIMILSDYMVQLIGHMRTTLEHHLTTIDDTSALASLLTQLQYCGMSLGRIGLDFRHMFVTVFEDTVRPLILRWIDSATEELVANIAKATLTPSAWMSASKLSQHQSYSHTTTTATTKRFQPPMLLVDYPPLAVFTNAILSTLNALRLIPAANLLRSVQSHLDACFLEIGSALKQYADQIMRDLPDEVVIVHAFTSTYVRCCVPYLRSCLLDGIYSEIRQHDEGLEDKDLETLLEAHLPPPDLPGEDTKQVNEETTHDEKITQEEATDPKEGAKEEVESIQQIRKEETEGDEGSSPQREIDIDNEAGDMDKMSNPMPTKDGQLDKADALEVASPEEVTESENAAEQSTTSPEGQNRASPSKVPTVSQVSSDDPPKSASNPSSTEPQSTSDTPPSPPQQETGSPPDENDKD</sequence>
<comment type="caution">
    <text evidence="10">The sequence shown here is derived from an EMBL/GenBank/DDBJ whole genome shotgun (WGS) entry which is preliminary data.</text>
</comment>
<dbReference type="AlphaFoldDB" id="A0A1X2H395"/>
<dbReference type="OrthoDB" id="1661054at2759"/>
<dbReference type="GO" id="GO:0000139">
    <property type="term" value="C:Golgi membrane"/>
    <property type="evidence" value="ECO:0007669"/>
    <property type="project" value="UniProtKB-SubCell"/>
</dbReference>
<evidence type="ECO:0000313" key="11">
    <source>
        <dbReference type="Proteomes" id="UP000242180"/>
    </source>
</evidence>
<keyword evidence="7" id="KW-0472">Membrane</keyword>
<dbReference type="Proteomes" id="UP000242180">
    <property type="component" value="Unassembled WGS sequence"/>
</dbReference>
<keyword evidence="11" id="KW-1185">Reference proteome</keyword>
<dbReference type="InParanoid" id="A0A1X2H395"/>